<evidence type="ECO:0000313" key="3">
    <source>
        <dbReference type="Proteomes" id="UP001596250"/>
    </source>
</evidence>
<dbReference type="Pfam" id="PF07454">
    <property type="entry name" value="SpoIIP"/>
    <property type="match status" value="1"/>
</dbReference>
<gene>
    <name evidence="2" type="primary">spoIIP</name>
    <name evidence="2" type="ORF">ACFPXP_20970</name>
</gene>
<feature type="region of interest" description="Disordered" evidence="1">
    <location>
        <begin position="132"/>
        <end position="191"/>
    </location>
</feature>
<proteinExistence type="predicted"/>
<comment type="caution">
    <text evidence="2">The sequence shown here is derived from an EMBL/GenBank/DDBJ whole genome shotgun (WGS) entry which is preliminary data.</text>
</comment>
<organism evidence="2 3">
    <name type="scientific">Marinicrinis lubricantis</name>
    <dbReference type="NCBI Taxonomy" id="2086470"/>
    <lineage>
        <taxon>Bacteria</taxon>
        <taxon>Bacillati</taxon>
        <taxon>Bacillota</taxon>
        <taxon>Bacilli</taxon>
        <taxon>Bacillales</taxon>
        <taxon>Paenibacillaceae</taxon>
    </lineage>
</organism>
<dbReference type="SUPFAM" id="SSF53187">
    <property type="entry name" value="Zn-dependent exopeptidases"/>
    <property type="match status" value="1"/>
</dbReference>
<evidence type="ECO:0000313" key="2">
    <source>
        <dbReference type="EMBL" id="MFC5988883.1"/>
    </source>
</evidence>
<sequence length="413" mass="45914">MKAIHSFRLGSAPLFVKLFTALSCCTLILFVILSIGGIIQAKRVTSPISSMKGLTATVSSNFFLDMIALEMPRLKSDEENTTFSKTKVGHFLFEFVTNINPSDPKTLLAREVPGMAHEKIVVLRKGSHDGAVALPADYTPSKEVLESPPRQQTNPEPPKDDPNATPSVPNDTVPDPEPDTTEPPKNTTNGKSKVFIYHSHNRESWVPELEGVTELDQAYDSSINITLVGKRMADRLQELGIGTTHSATDYQTKEQDFNYNYSYKYSKKTVQEAFATNPELDYFLDVHRDSQTRDLTTVNINGVDYAQLYFIIGLKNPNWKQNEEFANEILKRLDEKYPGISRGIYAKDGTTGNGEYNQSISPRSLVVEIGGPENTLEETNRTADVLAEVLAEIFWEAEKVDAPASSGQQVVTK</sequence>
<dbReference type="NCBIfam" id="TIGR02867">
    <property type="entry name" value="spore_II_P"/>
    <property type="match status" value="1"/>
</dbReference>
<name>A0ABW1IV09_9BACL</name>
<dbReference type="RefSeq" id="WP_379896395.1">
    <property type="nucleotide sequence ID" value="NZ_CBCSCT010000007.1"/>
</dbReference>
<protein>
    <submittedName>
        <fullName evidence="2">Stage II sporulation protein P</fullName>
    </submittedName>
</protein>
<evidence type="ECO:0000256" key="1">
    <source>
        <dbReference type="SAM" id="MobiDB-lite"/>
    </source>
</evidence>
<dbReference type="InterPro" id="IPR010897">
    <property type="entry name" value="Spore_II_P"/>
</dbReference>
<dbReference type="Proteomes" id="UP001596250">
    <property type="component" value="Unassembled WGS sequence"/>
</dbReference>
<dbReference type="EMBL" id="JBHSQV010000185">
    <property type="protein sequence ID" value="MFC5988883.1"/>
    <property type="molecule type" value="Genomic_DNA"/>
</dbReference>
<keyword evidence="3" id="KW-1185">Reference proteome</keyword>
<accession>A0ABW1IV09</accession>
<reference evidence="3" key="1">
    <citation type="journal article" date="2019" name="Int. J. Syst. Evol. Microbiol.">
        <title>The Global Catalogue of Microorganisms (GCM) 10K type strain sequencing project: providing services to taxonomists for standard genome sequencing and annotation.</title>
        <authorList>
            <consortium name="The Broad Institute Genomics Platform"/>
            <consortium name="The Broad Institute Genome Sequencing Center for Infectious Disease"/>
            <person name="Wu L."/>
            <person name="Ma J."/>
        </authorList>
    </citation>
    <scope>NUCLEOTIDE SEQUENCE [LARGE SCALE GENOMIC DNA]</scope>
    <source>
        <strain evidence="3">CCM 8749</strain>
    </source>
</reference>